<organism evidence="1 2">
    <name type="scientific">Etheostoma spectabile</name>
    <name type="common">orangethroat darter</name>
    <dbReference type="NCBI Taxonomy" id="54343"/>
    <lineage>
        <taxon>Eukaryota</taxon>
        <taxon>Metazoa</taxon>
        <taxon>Chordata</taxon>
        <taxon>Craniata</taxon>
        <taxon>Vertebrata</taxon>
        <taxon>Euteleostomi</taxon>
        <taxon>Actinopterygii</taxon>
        <taxon>Neopterygii</taxon>
        <taxon>Teleostei</taxon>
        <taxon>Neoteleostei</taxon>
        <taxon>Acanthomorphata</taxon>
        <taxon>Eupercaria</taxon>
        <taxon>Perciformes</taxon>
        <taxon>Percoidei</taxon>
        <taxon>Percidae</taxon>
        <taxon>Etheostomatinae</taxon>
        <taxon>Etheostoma</taxon>
    </lineage>
</organism>
<sequence>MTGVVGITLMKASKPTSAVAVILHTSLVPRQKDGCLSLMGNCCSCALGWLPSFGIIESGTVGYEMPGLRVELCQEKCPGGLCWYTESDGLWLWCSGEECSWLR</sequence>
<protein>
    <submittedName>
        <fullName evidence="1">Uncharacterized protein</fullName>
    </submittedName>
</protein>
<dbReference type="AlphaFoldDB" id="A0A5J5DNF7"/>
<reference evidence="1 2" key="1">
    <citation type="submission" date="2019-08" db="EMBL/GenBank/DDBJ databases">
        <title>A chromosome-level genome assembly, high-density linkage maps, and genome scans reveal the genomic architecture of hybrid incompatibilities underlying speciation via character displacement in darters (Percidae: Etheostominae).</title>
        <authorList>
            <person name="Moran R.L."/>
            <person name="Catchen J.M."/>
            <person name="Fuller R.C."/>
        </authorList>
    </citation>
    <scope>NUCLEOTIDE SEQUENCE [LARGE SCALE GENOMIC DNA]</scope>
    <source>
        <strain evidence="1">EspeVRDwgs_2016</strain>
        <tissue evidence="1">Muscle</tissue>
    </source>
</reference>
<dbReference type="Proteomes" id="UP000327493">
    <property type="component" value="Chromosome 2"/>
</dbReference>
<gene>
    <name evidence="1" type="ORF">FQN60_011897</name>
</gene>
<name>A0A5J5DNF7_9PERO</name>
<accession>A0A5J5DNF7</accession>
<dbReference type="EMBL" id="VOFY01000002">
    <property type="protein sequence ID" value="KAA8594762.1"/>
    <property type="molecule type" value="Genomic_DNA"/>
</dbReference>
<proteinExistence type="predicted"/>
<evidence type="ECO:0000313" key="1">
    <source>
        <dbReference type="EMBL" id="KAA8594762.1"/>
    </source>
</evidence>
<keyword evidence="2" id="KW-1185">Reference proteome</keyword>
<comment type="caution">
    <text evidence="1">The sequence shown here is derived from an EMBL/GenBank/DDBJ whole genome shotgun (WGS) entry which is preliminary data.</text>
</comment>
<evidence type="ECO:0000313" key="2">
    <source>
        <dbReference type="Proteomes" id="UP000327493"/>
    </source>
</evidence>